<evidence type="ECO:0000313" key="2">
    <source>
        <dbReference type="EMBL" id="GHO95842.1"/>
    </source>
</evidence>
<dbReference type="SUPFAM" id="SSF52833">
    <property type="entry name" value="Thioredoxin-like"/>
    <property type="match status" value="1"/>
</dbReference>
<keyword evidence="3" id="KW-1185">Reference proteome</keyword>
<dbReference type="AlphaFoldDB" id="A0A8J3N2L7"/>
<dbReference type="CDD" id="cd03024">
    <property type="entry name" value="DsbA_FrnE"/>
    <property type="match status" value="1"/>
</dbReference>
<evidence type="ECO:0000259" key="1">
    <source>
        <dbReference type="Pfam" id="PF01323"/>
    </source>
</evidence>
<comment type="caution">
    <text evidence="2">The sequence shown here is derived from an EMBL/GenBank/DDBJ whole genome shotgun (WGS) entry which is preliminary data.</text>
</comment>
<dbReference type="InterPro" id="IPR001853">
    <property type="entry name" value="DSBA-like_thioredoxin_dom"/>
</dbReference>
<sequence>MKVEIWSDVACPWCYIGKRRIETALDQFEQRDQVEIIWRSYQLDPQAPRVSDKTVNAILAQKYGMSEQQAADANQRVSSLAAAEGLEYHMEHARYGNSFDAHRLIHLAATHHLQSEMEERFFKAYFTEGLALGETETLVKLATGIGLDEDEVRGVLASDTYASEVRADIQRARMFGIQGVPFFAIDEKYGVSGAQPAEVLKEVLERAWSSSSKSH</sequence>
<dbReference type="PANTHER" id="PTHR13887">
    <property type="entry name" value="GLUTATHIONE S-TRANSFERASE KAPPA"/>
    <property type="match status" value="1"/>
</dbReference>
<organism evidence="2 3">
    <name type="scientific">Reticulibacter mediterranei</name>
    <dbReference type="NCBI Taxonomy" id="2778369"/>
    <lineage>
        <taxon>Bacteria</taxon>
        <taxon>Bacillati</taxon>
        <taxon>Chloroflexota</taxon>
        <taxon>Ktedonobacteria</taxon>
        <taxon>Ktedonobacterales</taxon>
        <taxon>Reticulibacteraceae</taxon>
        <taxon>Reticulibacter</taxon>
    </lineage>
</organism>
<dbReference type="InterPro" id="IPR036249">
    <property type="entry name" value="Thioredoxin-like_sf"/>
</dbReference>
<dbReference type="Pfam" id="PF01323">
    <property type="entry name" value="DSBA"/>
    <property type="match status" value="1"/>
</dbReference>
<dbReference type="GO" id="GO:0016491">
    <property type="term" value="F:oxidoreductase activity"/>
    <property type="evidence" value="ECO:0007669"/>
    <property type="project" value="InterPro"/>
</dbReference>
<feature type="domain" description="DSBA-like thioredoxin" evidence="1">
    <location>
        <begin position="3"/>
        <end position="204"/>
    </location>
</feature>
<dbReference type="Gene3D" id="3.40.30.10">
    <property type="entry name" value="Glutaredoxin"/>
    <property type="match status" value="1"/>
</dbReference>
<dbReference type="PANTHER" id="PTHR13887:SF41">
    <property type="entry name" value="THIOREDOXIN SUPERFAMILY PROTEIN"/>
    <property type="match status" value="1"/>
</dbReference>
<gene>
    <name evidence="2" type="ORF">KSF_058900</name>
</gene>
<dbReference type="EMBL" id="BNJK01000001">
    <property type="protein sequence ID" value="GHO95842.1"/>
    <property type="molecule type" value="Genomic_DNA"/>
</dbReference>
<dbReference type="RefSeq" id="WP_220206501.1">
    <property type="nucleotide sequence ID" value="NZ_BNJK01000001.1"/>
</dbReference>
<reference evidence="2" key="1">
    <citation type="submission" date="2020-10" db="EMBL/GenBank/DDBJ databases">
        <title>Taxonomic study of unclassified bacteria belonging to the class Ktedonobacteria.</title>
        <authorList>
            <person name="Yabe S."/>
            <person name="Wang C.M."/>
            <person name="Zheng Y."/>
            <person name="Sakai Y."/>
            <person name="Cavaletti L."/>
            <person name="Monciardini P."/>
            <person name="Donadio S."/>
        </authorList>
    </citation>
    <scope>NUCLEOTIDE SEQUENCE</scope>
    <source>
        <strain evidence="2">ID150040</strain>
    </source>
</reference>
<dbReference type="Proteomes" id="UP000597444">
    <property type="component" value="Unassembled WGS sequence"/>
</dbReference>
<proteinExistence type="predicted"/>
<name>A0A8J3N2L7_9CHLR</name>
<evidence type="ECO:0000313" key="3">
    <source>
        <dbReference type="Proteomes" id="UP000597444"/>
    </source>
</evidence>
<protein>
    <submittedName>
        <fullName evidence="2">DSBA oxidoreductase</fullName>
    </submittedName>
</protein>
<accession>A0A8J3N2L7</accession>